<dbReference type="UniPathway" id="UPA00545">
    <property type="reaction ID" value="UER00823"/>
</dbReference>
<dbReference type="AlphaFoldDB" id="A0A840D8V5"/>
<dbReference type="InterPro" id="IPR011050">
    <property type="entry name" value="Pectin_lyase_fold/virulence"/>
</dbReference>
<dbReference type="EMBL" id="JACIER010000019">
    <property type="protein sequence ID" value="MBB4045884.1"/>
    <property type="molecule type" value="Genomic_DNA"/>
</dbReference>
<dbReference type="GO" id="GO:0045490">
    <property type="term" value="P:pectin catabolic process"/>
    <property type="evidence" value="ECO:0007669"/>
    <property type="project" value="UniProtKB-UniRule"/>
</dbReference>
<feature type="active site" evidence="4">
    <location>
        <position position="178"/>
    </location>
</feature>
<protein>
    <recommendedName>
        <fullName evidence="5">Pectinesterase</fullName>
        <ecNumber evidence="5">3.1.1.11</ecNumber>
    </recommendedName>
</protein>
<dbReference type="GO" id="GO:0009279">
    <property type="term" value="C:cell outer membrane"/>
    <property type="evidence" value="ECO:0007669"/>
    <property type="project" value="TreeGrafter"/>
</dbReference>
<dbReference type="SUPFAM" id="SSF51126">
    <property type="entry name" value="Pectin lyase-like"/>
    <property type="match status" value="1"/>
</dbReference>
<keyword evidence="8" id="KW-1185">Reference proteome</keyword>
<keyword evidence="3 5" id="KW-0063">Aspartyl esterase</keyword>
<feature type="chain" id="PRO_5033112780" description="Pectinesterase" evidence="5">
    <location>
        <begin position="21"/>
        <end position="319"/>
    </location>
</feature>
<reference evidence="7" key="1">
    <citation type="submission" date="2020-08" db="EMBL/GenBank/DDBJ databases">
        <title>Genomic Encyclopedia of Type Strains, Phase IV (KMG-IV): sequencing the most valuable type-strain genomes for metagenomic binning, comparative biology and taxonomic classification.</title>
        <authorList>
            <person name="Goeker M."/>
        </authorList>
    </citation>
    <scope>NUCLEOTIDE SEQUENCE [LARGE SCALE GENOMIC DNA]</scope>
    <source>
        <strain evidence="7">DSM 105720</strain>
    </source>
</reference>
<comment type="similarity">
    <text evidence="1">Belongs to the pectinesterase family.</text>
</comment>
<evidence type="ECO:0000256" key="3">
    <source>
        <dbReference type="ARBA" id="ARBA00023085"/>
    </source>
</evidence>
<evidence type="ECO:0000256" key="1">
    <source>
        <dbReference type="ARBA" id="ARBA00008891"/>
    </source>
</evidence>
<keyword evidence="2 5" id="KW-0378">Hydrolase</keyword>
<evidence type="ECO:0000259" key="6">
    <source>
        <dbReference type="Pfam" id="PF01095"/>
    </source>
</evidence>
<organism evidence="7 8">
    <name type="scientific">Bacteroides reticulotermitis</name>
    <dbReference type="NCBI Taxonomy" id="1133319"/>
    <lineage>
        <taxon>Bacteria</taxon>
        <taxon>Pseudomonadati</taxon>
        <taxon>Bacteroidota</taxon>
        <taxon>Bacteroidia</taxon>
        <taxon>Bacteroidales</taxon>
        <taxon>Bacteroidaceae</taxon>
        <taxon>Bacteroides</taxon>
    </lineage>
</organism>
<gene>
    <name evidence="7" type="ORF">GGR06_003707</name>
</gene>
<dbReference type="GO" id="GO:0042545">
    <property type="term" value="P:cell wall modification"/>
    <property type="evidence" value="ECO:0007669"/>
    <property type="project" value="UniProtKB-UniRule"/>
</dbReference>
<keyword evidence="5" id="KW-0732">Signal</keyword>
<comment type="pathway">
    <text evidence="5">Glycan metabolism; pectin degradation; 2-dehydro-3-deoxy-D-gluconate from pectin: step 1/5.</text>
</comment>
<comment type="caution">
    <text evidence="7">The sequence shown here is derived from an EMBL/GenBank/DDBJ whole genome shotgun (WGS) entry which is preliminary data.</text>
</comment>
<evidence type="ECO:0000256" key="4">
    <source>
        <dbReference type="PROSITE-ProRule" id="PRU10040"/>
    </source>
</evidence>
<dbReference type="PANTHER" id="PTHR31321">
    <property type="entry name" value="ACYL-COA THIOESTER HYDROLASE YBHC-RELATED"/>
    <property type="match status" value="1"/>
</dbReference>
<evidence type="ECO:0000256" key="2">
    <source>
        <dbReference type="ARBA" id="ARBA00022801"/>
    </source>
</evidence>
<dbReference type="Gene3D" id="2.160.20.10">
    <property type="entry name" value="Single-stranded right-handed beta-helix, Pectin lyase-like"/>
    <property type="match status" value="1"/>
</dbReference>
<dbReference type="Proteomes" id="UP000560658">
    <property type="component" value="Unassembled WGS sequence"/>
</dbReference>
<feature type="signal peptide" evidence="5">
    <location>
        <begin position="1"/>
        <end position="20"/>
    </location>
</feature>
<evidence type="ECO:0000313" key="7">
    <source>
        <dbReference type="EMBL" id="MBB4045884.1"/>
    </source>
</evidence>
<evidence type="ECO:0000256" key="5">
    <source>
        <dbReference type="RuleBase" id="RU000589"/>
    </source>
</evidence>
<dbReference type="GO" id="GO:0030599">
    <property type="term" value="F:pectinesterase activity"/>
    <property type="evidence" value="ECO:0007669"/>
    <property type="project" value="UniProtKB-UniRule"/>
</dbReference>
<evidence type="ECO:0000313" key="8">
    <source>
        <dbReference type="Proteomes" id="UP000560658"/>
    </source>
</evidence>
<name>A0A840D8V5_9BACE</name>
<dbReference type="PROSITE" id="PS00503">
    <property type="entry name" value="PECTINESTERASE_2"/>
    <property type="match status" value="1"/>
</dbReference>
<dbReference type="InterPro" id="IPR033131">
    <property type="entry name" value="Pectinesterase_Asp_AS"/>
</dbReference>
<comment type="catalytic activity">
    <reaction evidence="5">
        <text>[(1-&gt;4)-alpha-D-galacturonosyl methyl ester](n) + n H2O = [(1-&gt;4)-alpha-D-galacturonosyl](n) + n methanol + n H(+)</text>
        <dbReference type="Rhea" id="RHEA:22380"/>
        <dbReference type="Rhea" id="RHEA-COMP:14570"/>
        <dbReference type="Rhea" id="RHEA-COMP:14573"/>
        <dbReference type="ChEBI" id="CHEBI:15377"/>
        <dbReference type="ChEBI" id="CHEBI:15378"/>
        <dbReference type="ChEBI" id="CHEBI:17790"/>
        <dbReference type="ChEBI" id="CHEBI:140522"/>
        <dbReference type="ChEBI" id="CHEBI:140523"/>
        <dbReference type="EC" id="3.1.1.11"/>
    </reaction>
</comment>
<accession>A0A840D8V5</accession>
<dbReference type="Pfam" id="PF01095">
    <property type="entry name" value="Pectinesterase"/>
    <property type="match status" value="1"/>
</dbReference>
<feature type="domain" description="Pectinesterase catalytic" evidence="6">
    <location>
        <begin position="24"/>
        <end position="292"/>
    </location>
</feature>
<dbReference type="FunFam" id="2.160.20.10:FF:000052">
    <property type="entry name" value="Pectinesterase"/>
    <property type="match status" value="1"/>
</dbReference>
<dbReference type="EC" id="3.1.1.11" evidence="5"/>
<dbReference type="PANTHER" id="PTHR31321:SF57">
    <property type="entry name" value="PECTINESTERASE 53-RELATED"/>
    <property type="match status" value="1"/>
</dbReference>
<sequence length="319" mass="36111">MKLKLLYLSLAIFISLQASAADFDLVVAKDGTGDFTTVQEAINAVPDFRKVRTRILIKAGSYKEKVIIPATKTFLSLIGEDEAIITYDDYASKKNRYGEEVGTSGSSTLYIFAPDLFAENITFENSSGPVGQAVACFVAADRVHFKHCRFLGFQDTLYTNYDQSRQYYEACEIWGSIDFIFGASTCIFYKCHIHSLADGFITAPSTNEGEKYGYIFYDCRITAEKEVKDVYLSRPWRPYGKAVFIRCELGAHINPLGWDPWDKPNPAHTVFYAEYKNSGKGANTKHRAVFSRQLKNLDDYEIEKILAREDGWNPIQSKQ</sequence>
<dbReference type="InterPro" id="IPR012334">
    <property type="entry name" value="Pectin_lyas_fold"/>
</dbReference>
<dbReference type="InterPro" id="IPR000070">
    <property type="entry name" value="Pectinesterase_cat"/>
</dbReference>
<proteinExistence type="inferred from homology"/>